<gene>
    <name evidence="5" type="ORF">SAMN04487996_11397</name>
</gene>
<evidence type="ECO:0000313" key="5">
    <source>
        <dbReference type="EMBL" id="SDF88629.1"/>
    </source>
</evidence>
<dbReference type="PANTHER" id="PTHR30502:SF0">
    <property type="entry name" value="PHOSPHOENOLPYRUVATE CARBOXYLASE FAMILY PROTEIN"/>
    <property type="match status" value="1"/>
</dbReference>
<dbReference type="Pfam" id="PF03328">
    <property type="entry name" value="HpcH_HpaI"/>
    <property type="match status" value="1"/>
</dbReference>
<dbReference type="EMBL" id="FNAN01000013">
    <property type="protein sequence ID" value="SDF88629.1"/>
    <property type="molecule type" value="Genomic_DNA"/>
</dbReference>
<dbReference type="InterPro" id="IPR005000">
    <property type="entry name" value="Aldolase/citrate-lyase_domain"/>
</dbReference>
<evidence type="ECO:0000259" key="4">
    <source>
        <dbReference type="Pfam" id="PF03328"/>
    </source>
</evidence>
<dbReference type="InterPro" id="IPR015813">
    <property type="entry name" value="Pyrv/PenolPyrv_kinase-like_dom"/>
</dbReference>
<evidence type="ECO:0000256" key="1">
    <source>
        <dbReference type="ARBA" id="ARBA00005568"/>
    </source>
</evidence>
<name>A0A1G7PSN2_9BACT</name>
<dbReference type="InterPro" id="IPR050251">
    <property type="entry name" value="HpcH-HpaI_aldolase"/>
</dbReference>
<dbReference type="GO" id="GO:0005737">
    <property type="term" value="C:cytoplasm"/>
    <property type="evidence" value="ECO:0007669"/>
    <property type="project" value="TreeGrafter"/>
</dbReference>
<evidence type="ECO:0000256" key="2">
    <source>
        <dbReference type="ARBA" id="ARBA00022723"/>
    </source>
</evidence>
<reference evidence="6" key="1">
    <citation type="submission" date="2016-10" db="EMBL/GenBank/DDBJ databases">
        <authorList>
            <person name="Varghese N."/>
            <person name="Submissions S."/>
        </authorList>
    </citation>
    <scope>NUCLEOTIDE SEQUENCE [LARGE SCALE GENOMIC DNA]</scope>
    <source>
        <strain evidence="6">DSM 25329</strain>
    </source>
</reference>
<evidence type="ECO:0000256" key="3">
    <source>
        <dbReference type="ARBA" id="ARBA00023239"/>
    </source>
</evidence>
<dbReference type="Proteomes" id="UP000198748">
    <property type="component" value="Unassembled WGS sequence"/>
</dbReference>
<proteinExistence type="inferred from homology"/>
<keyword evidence="6" id="KW-1185">Reference proteome</keyword>
<dbReference type="RefSeq" id="WP_176885060.1">
    <property type="nucleotide sequence ID" value="NZ_FNAN01000013.1"/>
</dbReference>
<comment type="similarity">
    <text evidence="1">Belongs to the HpcH/HpaI aldolase family.</text>
</comment>
<sequence length="278" mass="30374">MRASRVLRKLRAGEIVSCFKMNLSEPRVAEIAGIGGFDCVWADQEHIGLDWSVLAGCIWAAKSQDTDLLVRVPRGSYSDYIRPLEMDATGIMVPHIMGLEDARKVIHMTRFHPQGLRPIDGGNADGAYTAMDFNAYLEEANRERFIILQIEDPEPLEDLEAIAALEGYDMLFFGPGDFSQGIGAPGQWDHPKLLETRIRVAEVARKHGKFAGTVGGPGNLKDLVAMGYQFVSVGADVVGLTRYCQELVKPFTGVATPGVTTPEAGSKSYLENQTTSAQ</sequence>
<organism evidence="5 6">
    <name type="scientific">Dyadobacter soli</name>
    <dbReference type="NCBI Taxonomy" id="659014"/>
    <lineage>
        <taxon>Bacteria</taxon>
        <taxon>Pseudomonadati</taxon>
        <taxon>Bacteroidota</taxon>
        <taxon>Cytophagia</taxon>
        <taxon>Cytophagales</taxon>
        <taxon>Spirosomataceae</taxon>
        <taxon>Dyadobacter</taxon>
    </lineage>
</organism>
<dbReference type="GO" id="GO:0016832">
    <property type="term" value="F:aldehyde-lyase activity"/>
    <property type="evidence" value="ECO:0007669"/>
    <property type="project" value="TreeGrafter"/>
</dbReference>
<accession>A0A1G7PSN2</accession>
<dbReference type="STRING" id="659014.SAMN04487996_11397"/>
<dbReference type="AlphaFoldDB" id="A0A1G7PSN2"/>
<protein>
    <submittedName>
        <fullName evidence="5">4-hydroxy-2-oxoheptanedioate aldolase</fullName>
    </submittedName>
</protein>
<dbReference type="InterPro" id="IPR040442">
    <property type="entry name" value="Pyrv_kinase-like_dom_sf"/>
</dbReference>
<keyword evidence="2" id="KW-0479">Metal-binding</keyword>
<evidence type="ECO:0000313" key="6">
    <source>
        <dbReference type="Proteomes" id="UP000198748"/>
    </source>
</evidence>
<dbReference type="PANTHER" id="PTHR30502">
    <property type="entry name" value="2-KETO-3-DEOXY-L-RHAMNONATE ALDOLASE"/>
    <property type="match status" value="1"/>
</dbReference>
<dbReference type="GO" id="GO:0046872">
    <property type="term" value="F:metal ion binding"/>
    <property type="evidence" value="ECO:0007669"/>
    <property type="project" value="UniProtKB-KW"/>
</dbReference>
<feature type="domain" description="HpcH/HpaI aldolase/citrate lyase" evidence="4">
    <location>
        <begin position="22"/>
        <end position="237"/>
    </location>
</feature>
<keyword evidence="3" id="KW-0456">Lyase</keyword>
<dbReference type="SUPFAM" id="SSF51621">
    <property type="entry name" value="Phosphoenolpyruvate/pyruvate domain"/>
    <property type="match status" value="1"/>
</dbReference>
<dbReference type="Gene3D" id="3.20.20.60">
    <property type="entry name" value="Phosphoenolpyruvate-binding domains"/>
    <property type="match status" value="1"/>
</dbReference>